<name>A0AA49IZD0_9PROT</name>
<gene>
    <name evidence="1" type="ORF">OHM77_03710</name>
</gene>
<organism evidence="1">
    <name type="scientific">Candidatus Nitricoxidivorans perseverans</name>
    <dbReference type="NCBI Taxonomy" id="2975601"/>
    <lineage>
        <taxon>Bacteria</taxon>
        <taxon>Pseudomonadati</taxon>
        <taxon>Pseudomonadota</taxon>
        <taxon>Betaproteobacteria</taxon>
        <taxon>Nitrosomonadales</taxon>
        <taxon>Sterolibacteriaceae</taxon>
        <taxon>Candidatus Nitricoxidivorans</taxon>
    </lineage>
</organism>
<reference evidence="1" key="1">
    <citation type="journal article" date="2023" name="Nat. Microbiol.">
        <title>Enrichment and characterization of a nitric oxide-reducing microbial community in a continuous bioreactor.</title>
        <authorList>
            <person name="Garrido-Amador P."/>
            <person name="Stortenbeker N."/>
            <person name="Wessels H.J.C.T."/>
            <person name="Speth D.R."/>
            <person name="Garcia-Heredia I."/>
            <person name="Kartal B."/>
        </authorList>
    </citation>
    <scope>NUCLEOTIDE SEQUENCE</scope>
    <source>
        <strain evidence="1">MAG1</strain>
    </source>
</reference>
<dbReference type="KEGG" id="npv:OHM77_03710"/>
<dbReference type="Gene3D" id="1.10.760.10">
    <property type="entry name" value="Cytochrome c-like domain"/>
    <property type="match status" value="1"/>
</dbReference>
<accession>A0AA49IZD0</accession>
<sequence length="170" mass="19522">MLAIWMMLCALPARADVDESTYEAVGAVRGERERQRFRVQFMRELEAERRRAEIEAAEVARIRAEAQTREAARPYPERLTEQRCTLCHPAENYTSKHHTWLYWRLVVARMVWLNEAPIAEGSQAVIAAHLAEVYPARGEEIVIEYGLPAIALAMLSGAAWAGRRFWKGRK</sequence>
<protein>
    <submittedName>
        <fullName evidence="1">Uncharacterized protein</fullName>
    </submittedName>
</protein>
<proteinExistence type="predicted"/>
<dbReference type="GO" id="GO:0009055">
    <property type="term" value="F:electron transfer activity"/>
    <property type="evidence" value="ECO:0007669"/>
    <property type="project" value="InterPro"/>
</dbReference>
<dbReference type="InterPro" id="IPR036909">
    <property type="entry name" value="Cyt_c-like_dom_sf"/>
</dbReference>
<dbReference type="EMBL" id="CP107246">
    <property type="protein sequence ID" value="WIM06404.1"/>
    <property type="molecule type" value="Genomic_DNA"/>
</dbReference>
<dbReference type="AlphaFoldDB" id="A0AA49IZD0"/>
<dbReference type="Proteomes" id="UP001234916">
    <property type="component" value="Chromosome"/>
</dbReference>
<dbReference type="GO" id="GO:0020037">
    <property type="term" value="F:heme binding"/>
    <property type="evidence" value="ECO:0007669"/>
    <property type="project" value="InterPro"/>
</dbReference>
<evidence type="ECO:0000313" key="1">
    <source>
        <dbReference type="EMBL" id="WIM06404.1"/>
    </source>
</evidence>